<evidence type="ECO:0000259" key="2">
    <source>
        <dbReference type="Pfam" id="PF00149"/>
    </source>
</evidence>
<dbReference type="Proteomes" id="UP000032361">
    <property type="component" value="Unassembled WGS sequence"/>
</dbReference>
<feature type="chain" id="PRO_5007397987" evidence="1">
    <location>
        <begin position="24"/>
        <end position="598"/>
    </location>
</feature>
<evidence type="ECO:0000313" key="4">
    <source>
        <dbReference type="EMBL" id="KJD32212.1"/>
    </source>
</evidence>
<evidence type="ECO:0000256" key="1">
    <source>
        <dbReference type="SAM" id="SignalP"/>
    </source>
</evidence>
<dbReference type="InterPro" id="IPR029052">
    <property type="entry name" value="Metallo-depent_PP-like"/>
</dbReference>
<dbReference type="InterPro" id="IPR004843">
    <property type="entry name" value="Calcineurin-like_PHP"/>
</dbReference>
<gene>
    <name evidence="3" type="ORF">PK35_10565</name>
    <name evidence="4" type="ORF">PK35_11450</name>
</gene>
<protein>
    <submittedName>
        <fullName evidence="3">Metallophosphatase</fullName>
    </submittedName>
</protein>
<sequence>MIRIFKICCLLSVVLSCSTPKPAKKPVQLAFLSDVHLHDIYANFSNTNYKGIENPVTGKYNVIRSMDSQLHSTRLFNENYFAFQSALQEVAKRGIKIVALPGDFTDDGQPANVKALKSILETFEKQYDIQFFITTGNHDPVRPFPRPGGKHDFLAEDGSEQIIVSDSSLMRQGSYKNPPIITPDVQFWGYQDIAETLSGFGFFPKASNLFWQTPFSTYNFDTYNFDLAKSQSELDKRTYNVQKSTLKIPDVSYVVEPVEGLWLLAIDGNVYLPKNETSTEFGGASGNGYNGVIQHKKHLVSWVKQVVLEAKKHNKKLVAFSHYPMVEFNDGATNELKQLFGDNKMQLVRVPNLEVAETFASLGLQLHFGGHMHANDTGVHKAKNGQTLFNIQTPSLAGYMPAYKVLTFNDDTHVKVETVVLDSVLNYNELFPLYEKEHAYLKASQASKIWNKEVLQAQSYLHLTDWHLKELVRLRFLPNDWPEPLKEKLLNKTGKALLLSVQDASNAINLQILEDLDSWTINDMLVDFYRLKLSDGLVYKQIGAARLNQYKMLSEALQKGNDADLKLFGTLFLKTMSGQPSVNFSINLNNNSIKALED</sequence>
<dbReference type="PATRIC" id="fig|1382798.3.peg.667"/>
<reference evidence="3 5" key="1">
    <citation type="journal article" date="2015" name="Antonie Van Leeuwenhoek">
        <title>Tamlana nanhaiensis sp. nov., isolated from surface seawater collected from the South China Sea.</title>
        <authorList>
            <person name="Liu X."/>
            <person name="Lai Q."/>
            <person name="Du Y."/>
            <person name="Li G."/>
            <person name="Sun F."/>
            <person name="Shao Z."/>
        </authorList>
    </citation>
    <scope>NUCLEOTIDE SEQUENCE [LARGE SCALE GENOMIC DNA]</scope>
    <source>
        <strain evidence="3 5">FHC16</strain>
    </source>
</reference>
<organism evidence="3 5">
    <name type="scientific">Neotamlana nanhaiensis</name>
    <dbReference type="NCBI Taxonomy" id="1382798"/>
    <lineage>
        <taxon>Bacteria</taxon>
        <taxon>Pseudomonadati</taxon>
        <taxon>Bacteroidota</taxon>
        <taxon>Flavobacteriia</taxon>
        <taxon>Flavobacteriales</taxon>
        <taxon>Flavobacteriaceae</taxon>
        <taxon>Neotamlana</taxon>
    </lineage>
</organism>
<dbReference type="Gene3D" id="3.60.21.10">
    <property type="match status" value="2"/>
</dbReference>
<dbReference type="OrthoDB" id="5695107at2"/>
<keyword evidence="1" id="KW-0732">Signal</keyword>
<name>A0A0D7VYT8_9FLAO</name>
<dbReference type="EMBL" id="JTDV01000010">
    <property type="protein sequence ID" value="KJD32212.1"/>
    <property type="molecule type" value="Genomic_DNA"/>
</dbReference>
<dbReference type="AlphaFoldDB" id="A0A0D7VYT8"/>
<dbReference type="STRING" id="1382798.PK35_10565"/>
<dbReference type="GO" id="GO:0016787">
    <property type="term" value="F:hydrolase activity"/>
    <property type="evidence" value="ECO:0007669"/>
    <property type="project" value="InterPro"/>
</dbReference>
<comment type="caution">
    <text evidence="3">The sequence shown here is derived from an EMBL/GenBank/DDBJ whole genome shotgun (WGS) entry which is preliminary data.</text>
</comment>
<keyword evidence="5" id="KW-1185">Reference proteome</keyword>
<evidence type="ECO:0000313" key="5">
    <source>
        <dbReference type="Proteomes" id="UP000032361"/>
    </source>
</evidence>
<proteinExistence type="predicted"/>
<accession>A0A0D7VYT8</accession>
<feature type="domain" description="Calcineurin-like phosphoesterase" evidence="2">
    <location>
        <begin position="29"/>
        <end position="146"/>
    </location>
</feature>
<feature type="signal peptide" evidence="1">
    <location>
        <begin position="1"/>
        <end position="23"/>
    </location>
</feature>
<dbReference type="PROSITE" id="PS51257">
    <property type="entry name" value="PROKAR_LIPOPROTEIN"/>
    <property type="match status" value="1"/>
</dbReference>
<dbReference type="Pfam" id="PF00149">
    <property type="entry name" value="Metallophos"/>
    <property type="match status" value="1"/>
</dbReference>
<dbReference type="EMBL" id="JTDV01000010">
    <property type="protein sequence ID" value="KJD32050.1"/>
    <property type="molecule type" value="Genomic_DNA"/>
</dbReference>
<evidence type="ECO:0000313" key="3">
    <source>
        <dbReference type="EMBL" id="KJD32050.1"/>
    </source>
</evidence>
<dbReference type="SUPFAM" id="SSF56300">
    <property type="entry name" value="Metallo-dependent phosphatases"/>
    <property type="match status" value="1"/>
</dbReference>